<dbReference type="Proteomes" id="UP000011081">
    <property type="component" value="Unassembled WGS sequence"/>
</dbReference>
<name>L2GV63_VAVCU</name>
<proteinExistence type="predicted"/>
<keyword evidence="1" id="KW-0732">Signal</keyword>
<dbReference type="EMBL" id="GL877416">
    <property type="protein sequence ID" value="ELA47556.1"/>
    <property type="molecule type" value="Genomic_DNA"/>
</dbReference>
<dbReference type="GeneID" id="19878870"/>
<dbReference type="RefSeq" id="XP_008074008.1">
    <property type="nucleotide sequence ID" value="XM_008075817.1"/>
</dbReference>
<dbReference type="AlphaFoldDB" id="L2GV63"/>
<feature type="chain" id="PRO_5003960188" evidence="1">
    <location>
        <begin position="19"/>
        <end position="240"/>
    </location>
</feature>
<dbReference type="InParanoid" id="L2GV63"/>
<reference evidence="3" key="1">
    <citation type="submission" date="2011-03" db="EMBL/GenBank/DDBJ databases">
        <title>The genome sequence of Vavraia culicis strain floridensis.</title>
        <authorList>
            <consortium name="The Broad Institute Genome Sequencing Platform"/>
            <person name="Cuomo C."/>
            <person name="Becnel J."/>
            <person name="Sanscrainte N."/>
            <person name="Young S.K."/>
            <person name="Zeng Q."/>
            <person name="Gargeya S."/>
            <person name="Fitzgerald M."/>
            <person name="Haas B."/>
            <person name="Abouelleil A."/>
            <person name="Alvarado L."/>
            <person name="Arachchi H.M."/>
            <person name="Berlin A."/>
            <person name="Chapman S.B."/>
            <person name="Gearin G."/>
            <person name="Goldberg J."/>
            <person name="Griggs A."/>
            <person name="Gujja S."/>
            <person name="Hansen M."/>
            <person name="Heiman D."/>
            <person name="Howarth C."/>
            <person name="Larimer J."/>
            <person name="Lui A."/>
            <person name="MacDonald P.J.P."/>
            <person name="McCowen C."/>
            <person name="Montmayeur A."/>
            <person name="Murphy C."/>
            <person name="Neiman D."/>
            <person name="Pearson M."/>
            <person name="Priest M."/>
            <person name="Roberts A."/>
            <person name="Saif S."/>
            <person name="Shea T."/>
            <person name="Sisk P."/>
            <person name="Stolte C."/>
            <person name="Sykes S."/>
            <person name="Wortman J."/>
            <person name="Nusbaum C."/>
            <person name="Birren B."/>
        </authorList>
    </citation>
    <scope>NUCLEOTIDE SEQUENCE [LARGE SCALE GENOMIC DNA]</scope>
    <source>
        <strain evidence="3">floridensis</strain>
    </source>
</reference>
<sequence length="240" mass="28441">MVIIVTIILLCHFGFVLSSDTQWFGTKHLYELDDKVQWDRFYVNKHLSSLILNIKYATYPFNDSFGNVLNAYDSIIEIIATLRENRALENIPNILFTKYREIDMEFMQLKYTGLANYSVLSGPESSMIFLTPLYQNIQEVKRYHYEIISCLTTLSGLETNNLRLYRTFITYLFDLSKFMKLFVIRNNDNFSQFLLEEDLITSDFLKEMEKCYRICRSMSDFAFEQHFQHFTPFVLPAIAE</sequence>
<feature type="signal peptide" evidence="1">
    <location>
        <begin position="1"/>
        <end position="18"/>
    </location>
</feature>
<accession>L2GV63</accession>
<dbReference type="HOGENOM" id="CLU_1157142_0_0_1"/>
<organism evidence="2 3">
    <name type="scientific">Vavraia culicis (isolate floridensis)</name>
    <name type="common">Microsporidian parasite</name>
    <dbReference type="NCBI Taxonomy" id="948595"/>
    <lineage>
        <taxon>Eukaryota</taxon>
        <taxon>Fungi</taxon>
        <taxon>Fungi incertae sedis</taxon>
        <taxon>Microsporidia</taxon>
        <taxon>Pleistophoridae</taxon>
        <taxon>Vavraia</taxon>
    </lineage>
</organism>
<gene>
    <name evidence="2" type="ORF">VCUG_00987</name>
</gene>
<protein>
    <submittedName>
        <fullName evidence="2">Uncharacterized protein</fullName>
    </submittedName>
</protein>
<evidence type="ECO:0000313" key="3">
    <source>
        <dbReference type="Proteomes" id="UP000011081"/>
    </source>
</evidence>
<keyword evidence="3" id="KW-1185">Reference proteome</keyword>
<evidence type="ECO:0000256" key="1">
    <source>
        <dbReference type="SAM" id="SignalP"/>
    </source>
</evidence>
<dbReference type="VEuPathDB" id="MicrosporidiaDB:VCUG_00987"/>
<evidence type="ECO:0000313" key="2">
    <source>
        <dbReference type="EMBL" id="ELA47556.1"/>
    </source>
</evidence>